<evidence type="ECO:0000259" key="1">
    <source>
        <dbReference type="Pfam" id="PF13454"/>
    </source>
</evidence>
<dbReference type="SUPFAM" id="SSF51905">
    <property type="entry name" value="FAD/NAD(P)-binding domain"/>
    <property type="match status" value="1"/>
</dbReference>
<dbReference type="InterPro" id="IPR052189">
    <property type="entry name" value="L-asp_N-monooxygenase_NS-form"/>
</dbReference>
<sequence>MQRSYDVVFVGSGVSSTYTLIHYADSLRQRVRCRESRVLVVEKSGDFWTGVAYGSRSGIGSLIISPLKEFLPPGELERFTGWLDLNRDHVFDEFRLRGGCLAQRWLDKNSAAIRTGDWENLYIPRHVFGDFLANRAKSAIAEASGRGLLSCDLLTAEVLSVQKLRDSYFVQARTADDAELRIETAKVILAVGSPPKRQLAAPADSVAGACLIADSHDPCLDETTRRLLTTFQSLPATVPRNVLLVGSNASALEVVYNLFSNSTLAEELDTVYVISPSGAPDHWTEARNKSTERGFEPRYIRTLAPDYRARDIYQAVQQDVALAKSQGFTRGDTVATISALLMSLVDGLSQAEQRKFVTTYGEAIGRIQRRAGGEYSELATRLISEGRIEFIAGKFIRAAAGDKGGISFWYCDDRPPGDRRPLAECSISDEKEQHPAQLAAVINCTGFQDLGETSSTLIQSLMASGVCVPTGSRRGFSVNEEFECAEGLYLIGPLLAGNLNRRLRVWHAESCSRLFQYSLNLGSILGGLSIGG</sequence>
<protein>
    <submittedName>
        <fullName evidence="2">FAD/NAD(P)-binding protein</fullName>
    </submittedName>
</protein>
<dbReference type="InterPro" id="IPR036188">
    <property type="entry name" value="FAD/NAD-bd_sf"/>
</dbReference>
<dbReference type="Pfam" id="PF13454">
    <property type="entry name" value="NAD_binding_9"/>
    <property type="match status" value="1"/>
</dbReference>
<gene>
    <name evidence="2" type="ORF">LWF01_16725</name>
</gene>
<dbReference type="EMBL" id="CP090958">
    <property type="protein sequence ID" value="WGW11717.1"/>
    <property type="molecule type" value="Genomic_DNA"/>
</dbReference>
<reference evidence="2 3" key="1">
    <citation type="submission" date="2023-05" db="EMBL/GenBank/DDBJ databases">
        <title>Lithophilousrod everest ZFBP1038 complete genpme.</title>
        <authorList>
            <person name="Tian M."/>
        </authorList>
    </citation>
    <scope>NUCLEOTIDE SEQUENCE [LARGE SCALE GENOMIC DNA]</scope>
    <source>
        <strain evidence="2 3">ZFBP1038</strain>
    </source>
</reference>
<dbReference type="PANTHER" id="PTHR40254:SF1">
    <property type="entry name" value="BLR0577 PROTEIN"/>
    <property type="match status" value="1"/>
</dbReference>
<dbReference type="InterPro" id="IPR038732">
    <property type="entry name" value="HpyO/CreE_NAD-binding"/>
</dbReference>
<dbReference type="PANTHER" id="PTHR40254">
    <property type="entry name" value="BLR0577 PROTEIN"/>
    <property type="match status" value="1"/>
</dbReference>
<dbReference type="Gene3D" id="3.50.50.60">
    <property type="entry name" value="FAD/NAD(P)-binding domain"/>
    <property type="match status" value="1"/>
</dbReference>
<dbReference type="RefSeq" id="WP_349638507.1">
    <property type="nucleotide sequence ID" value="NZ_CP090958.1"/>
</dbReference>
<name>A0ABY8QRS9_9MICO</name>
<feature type="domain" description="FAD-dependent urate hydroxylase HpyO/Asp monooxygenase CreE-like FAD/NAD(P)-binding" evidence="1">
    <location>
        <begin position="8"/>
        <end position="193"/>
    </location>
</feature>
<evidence type="ECO:0000313" key="2">
    <source>
        <dbReference type="EMBL" id="WGW11717.1"/>
    </source>
</evidence>
<evidence type="ECO:0000313" key="3">
    <source>
        <dbReference type="Proteomes" id="UP001209083"/>
    </source>
</evidence>
<accession>A0ABY8QRS9</accession>
<proteinExistence type="predicted"/>
<organism evidence="2 3">
    <name type="scientific">Saxibacter everestensis</name>
    <dbReference type="NCBI Taxonomy" id="2909229"/>
    <lineage>
        <taxon>Bacteria</taxon>
        <taxon>Bacillati</taxon>
        <taxon>Actinomycetota</taxon>
        <taxon>Actinomycetes</taxon>
        <taxon>Micrococcales</taxon>
        <taxon>Brevibacteriaceae</taxon>
        <taxon>Saxibacter</taxon>
    </lineage>
</organism>
<keyword evidence="3" id="KW-1185">Reference proteome</keyword>
<dbReference type="Proteomes" id="UP001209083">
    <property type="component" value="Chromosome"/>
</dbReference>